<feature type="transmembrane region" description="Helical" evidence="1">
    <location>
        <begin position="148"/>
        <end position="168"/>
    </location>
</feature>
<evidence type="ECO:0000313" key="3">
    <source>
        <dbReference type="Proteomes" id="UP000285569"/>
    </source>
</evidence>
<name>A0ABX9M3Q7_9LEPT</name>
<dbReference type="Proteomes" id="UP000285569">
    <property type="component" value="Unassembled WGS sequence"/>
</dbReference>
<feature type="transmembrane region" description="Helical" evidence="1">
    <location>
        <begin position="350"/>
        <end position="370"/>
    </location>
</feature>
<evidence type="ECO:0000313" key="2">
    <source>
        <dbReference type="EMBL" id="RHX80227.1"/>
    </source>
</evidence>
<feature type="transmembrane region" description="Helical" evidence="1">
    <location>
        <begin position="188"/>
        <end position="205"/>
    </location>
</feature>
<protein>
    <recommendedName>
        <fullName evidence="4">DUF2029 domain-containing protein</fullName>
    </recommendedName>
</protein>
<evidence type="ECO:0000256" key="1">
    <source>
        <dbReference type="SAM" id="Phobius"/>
    </source>
</evidence>
<keyword evidence="1" id="KW-0812">Transmembrane</keyword>
<proteinExistence type="predicted"/>
<sequence>MLKFLFSEDRAPFCGLFSLVLYGALFYVSAQTPSKIGLVFFLGTYWILMGIAFLPFFSKRTERKTSNANSWIWRILFRITCIFAVPLWEDDWARFLWDGYQTLQTGTPYGKTPASFFRAEGLPSWTTEILSRINHPDVPTIYGPVLEFVFLAAAFCFPGSLWGLKLIYLAIELPFWVWLSKNITKREFTILFWCPLLVIETYVQAHPDFLGSLFLTGSAICLSRNGSLSSGIFLGLACGIKTFGWILVPFFFLKSNRPRFIAGLISAFLIPYLFFRVQGGVGGDGLRIFLESWEFNSSLYSLIKWGFGFSNWNPGIAAGIVCLVSWGILGIFHVLSFVKGDASAVSKTFLWFFLLSPVVNVWYLLWPLFFWVRHPILPGIVFCFAVCLATISGRTLAAEEWGLQLYENPLVVRGIEYSLVFLALFVQNILQKEQNTFQ</sequence>
<keyword evidence="3" id="KW-1185">Reference proteome</keyword>
<feature type="transmembrane region" description="Helical" evidence="1">
    <location>
        <begin position="70"/>
        <end position="88"/>
    </location>
</feature>
<feature type="transmembrane region" description="Helical" evidence="1">
    <location>
        <begin position="12"/>
        <end position="30"/>
    </location>
</feature>
<organism evidence="2 3">
    <name type="scientific">Leptospira yasudae</name>
    <dbReference type="NCBI Taxonomy" id="2202201"/>
    <lineage>
        <taxon>Bacteria</taxon>
        <taxon>Pseudomonadati</taxon>
        <taxon>Spirochaetota</taxon>
        <taxon>Spirochaetia</taxon>
        <taxon>Leptospirales</taxon>
        <taxon>Leptospiraceae</taxon>
        <taxon>Leptospira</taxon>
    </lineage>
</organism>
<dbReference type="EMBL" id="QHCR01000004">
    <property type="protein sequence ID" value="RHX80227.1"/>
    <property type="molecule type" value="Genomic_DNA"/>
</dbReference>
<gene>
    <name evidence="2" type="ORF">DLM77_10315</name>
</gene>
<keyword evidence="1" id="KW-0472">Membrane</keyword>
<feature type="transmembrane region" description="Helical" evidence="1">
    <location>
        <begin position="316"/>
        <end position="338"/>
    </location>
</feature>
<keyword evidence="1" id="KW-1133">Transmembrane helix</keyword>
<accession>A0ABX9M3Q7</accession>
<reference evidence="3" key="1">
    <citation type="submission" date="2018-05" db="EMBL/GenBank/DDBJ databases">
        <title>Leptospira yasudae sp. nov. and Leptospira stimsonii sp. nov., two pathogenic species of the genus Leptospira isolated from environmental sources.</title>
        <authorList>
            <person name="Casanovas-Massana A."/>
            <person name="Hamond C."/>
            <person name="Santos L.A."/>
            <person name="Hacker K.P."/>
            <person name="Balassiano I."/>
            <person name="Medeiros M.A."/>
            <person name="Reis M.G."/>
            <person name="Ko A.I."/>
            <person name="Wunder E.A."/>
        </authorList>
    </citation>
    <scope>NUCLEOTIDE SEQUENCE [LARGE SCALE GENOMIC DNA]</scope>
    <source>
        <strain evidence="3">B21</strain>
    </source>
</reference>
<comment type="caution">
    <text evidence="2">The sequence shown here is derived from an EMBL/GenBank/DDBJ whole genome shotgun (WGS) entry which is preliminary data.</text>
</comment>
<feature type="transmembrane region" description="Helical" evidence="1">
    <location>
        <begin position="36"/>
        <end position="58"/>
    </location>
</feature>
<feature type="transmembrane region" description="Helical" evidence="1">
    <location>
        <begin position="376"/>
        <end position="398"/>
    </location>
</feature>
<feature type="transmembrane region" description="Helical" evidence="1">
    <location>
        <begin position="260"/>
        <end position="277"/>
    </location>
</feature>
<feature type="transmembrane region" description="Helical" evidence="1">
    <location>
        <begin position="232"/>
        <end position="253"/>
    </location>
</feature>
<reference evidence="2 3" key="2">
    <citation type="journal article" date="2020" name="Int. J. Syst. Evol. Microbiol.">
        <title>Leptospira yasudae sp. nov. and Leptospira stimsonii sp. nov., two new species of the pathogenic group isolated from environmental sources.</title>
        <authorList>
            <person name="Casanovas-Massana A."/>
            <person name="Hamond C."/>
            <person name="Santos L.A."/>
            <person name="de Oliveira D."/>
            <person name="Hacker K.P."/>
            <person name="Balassiano I."/>
            <person name="Costa F."/>
            <person name="Medeiros M.A."/>
            <person name="Reis M.G."/>
            <person name="Ko A.I."/>
            <person name="Wunder E.A."/>
        </authorList>
    </citation>
    <scope>NUCLEOTIDE SEQUENCE [LARGE SCALE GENOMIC DNA]</scope>
    <source>
        <strain evidence="2 3">B21</strain>
    </source>
</reference>
<evidence type="ECO:0008006" key="4">
    <source>
        <dbReference type="Google" id="ProtNLM"/>
    </source>
</evidence>
<dbReference type="RefSeq" id="WP_118955950.1">
    <property type="nucleotide sequence ID" value="NZ_QHCR01000004.1"/>
</dbReference>